<feature type="repeat" description="TPR" evidence="1">
    <location>
        <begin position="478"/>
        <end position="511"/>
    </location>
</feature>
<organism evidence="2 3">
    <name type="scientific">Haloferula luteola</name>
    <dbReference type="NCBI Taxonomy" id="595692"/>
    <lineage>
        <taxon>Bacteria</taxon>
        <taxon>Pseudomonadati</taxon>
        <taxon>Verrucomicrobiota</taxon>
        <taxon>Verrucomicrobiia</taxon>
        <taxon>Verrucomicrobiales</taxon>
        <taxon>Verrucomicrobiaceae</taxon>
        <taxon>Haloferula</taxon>
    </lineage>
</organism>
<name>A0A840VAM0_9BACT</name>
<dbReference type="PROSITE" id="PS50005">
    <property type="entry name" value="TPR"/>
    <property type="match status" value="1"/>
</dbReference>
<comment type="caution">
    <text evidence="2">The sequence shown here is derived from an EMBL/GenBank/DDBJ whole genome shotgun (WGS) entry which is preliminary data.</text>
</comment>
<dbReference type="InterPro" id="IPR019734">
    <property type="entry name" value="TPR_rpt"/>
</dbReference>
<evidence type="ECO:0000313" key="2">
    <source>
        <dbReference type="EMBL" id="MBB5349951.1"/>
    </source>
</evidence>
<evidence type="ECO:0000256" key="1">
    <source>
        <dbReference type="PROSITE-ProRule" id="PRU00339"/>
    </source>
</evidence>
<dbReference type="Proteomes" id="UP000557717">
    <property type="component" value="Unassembled WGS sequence"/>
</dbReference>
<keyword evidence="1" id="KW-0802">TPR repeat</keyword>
<protein>
    <submittedName>
        <fullName evidence="2">Tetratricopeptide (TPR) repeat protein</fullName>
    </submittedName>
</protein>
<dbReference type="RefSeq" id="WP_184014863.1">
    <property type="nucleotide sequence ID" value="NZ_JACHFD010000001.1"/>
</dbReference>
<dbReference type="InterPro" id="IPR011990">
    <property type="entry name" value="TPR-like_helical_dom_sf"/>
</dbReference>
<dbReference type="Gene3D" id="1.25.40.10">
    <property type="entry name" value="Tetratricopeptide repeat domain"/>
    <property type="match status" value="1"/>
</dbReference>
<accession>A0A840VAM0</accession>
<dbReference type="SUPFAM" id="SSF48452">
    <property type="entry name" value="TPR-like"/>
    <property type="match status" value="1"/>
</dbReference>
<gene>
    <name evidence="2" type="ORF">HNR46_000172</name>
</gene>
<dbReference type="Pfam" id="PF13181">
    <property type="entry name" value="TPR_8"/>
    <property type="match status" value="1"/>
</dbReference>
<proteinExistence type="predicted"/>
<keyword evidence="3" id="KW-1185">Reference proteome</keyword>
<dbReference type="AlphaFoldDB" id="A0A840VAM0"/>
<evidence type="ECO:0000313" key="3">
    <source>
        <dbReference type="Proteomes" id="UP000557717"/>
    </source>
</evidence>
<dbReference type="EMBL" id="JACHFD010000001">
    <property type="protein sequence ID" value="MBB5349951.1"/>
    <property type="molecule type" value="Genomic_DNA"/>
</dbReference>
<dbReference type="SMART" id="SM00028">
    <property type="entry name" value="TPR"/>
    <property type="match status" value="2"/>
</dbReference>
<sequence>MRTLPVVMMVFEGIGRLAMDRIHQGMVETHRQVVDGSLSIPPPRSSGTIGATLLTGVRSNQHGYLTDCSPWGAFPTFLELLERQEGERVVSMGWMPFLGDRRGESSRSGELRVMPEEIDVSVLREVLSPEVLASAEPAALTIAREMMAEAFTVHARFTEEIASSHVSVATVRYRFHAGLRRHFQVAEDGGGSLAAMLVNRVAELVGRESMMMVIGFQEEATSGVYPREAWSRAILGGDLLAAGSPARGTASLLDIGPTVLACRGWQSPEHLEGVAMGVWLAFPEGQPVMSCPTSFSPPADLEEAPENLEAIWNRALSLDDAGKKREASPSFLSVFRLHPENSERGRVCAKCLLELGRLESARQVLDVLIHYRHPRGALELLEAWCRFLESRTTEAVAIIDGILQGEVLSPEVASELGMLLYRVKDWARLSKLARSLEPAMSHSAWVQLGLAVGLAAEGDDEKAAERAAMAVNLRVDLPFAYTVLGSSLAKLGRREEAKEALLRALHLTPRDPDTLRILIHLLENMGEFADASVLRRTWS</sequence>
<reference evidence="2 3" key="1">
    <citation type="submission" date="2020-08" db="EMBL/GenBank/DDBJ databases">
        <title>Genomic Encyclopedia of Type Strains, Phase IV (KMG-IV): sequencing the most valuable type-strain genomes for metagenomic binning, comparative biology and taxonomic classification.</title>
        <authorList>
            <person name="Goeker M."/>
        </authorList>
    </citation>
    <scope>NUCLEOTIDE SEQUENCE [LARGE SCALE GENOMIC DNA]</scope>
    <source>
        <strain evidence="2 3">YC6886</strain>
    </source>
</reference>